<name>I7AGT6_ENCRO</name>
<dbReference type="KEGG" id="ero:EROM_110220"/>
<dbReference type="Proteomes" id="UP000010094">
    <property type="component" value="Chromosome XI"/>
</dbReference>
<evidence type="ECO:0000313" key="1">
    <source>
        <dbReference type="EMBL" id="AFN84005.1"/>
    </source>
</evidence>
<evidence type="ECO:0000313" key="2">
    <source>
        <dbReference type="Proteomes" id="UP000010094"/>
    </source>
</evidence>
<organism evidence="1 2">
    <name type="scientific">Encephalitozoon romaleae (strain SJ-2008)</name>
    <name type="common">Microsporidian parasite</name>
    <dbReference type="NCBI Taxonomy" id="1178016"/>
    <lineage>
        <taxon>Eukaryota</taxon>
        <taxon>Fungi</taxon>
        <taxon>Fungi incertae sedis</taxon>
        <taxon>Microsporidia</taxon>
        <taxon>Unikaryonidae</taxon>
        <taxon>Encephalitozoon</taxon>
    </lineage>
</organism>
<dbReference type="HOGENOM" id="CLU_131615_0_0_1"/>
<dbReference type="AlphaFoldDB" id="I7AGT6"/>
<dbReference type="GeneID" id="20564621"/>
<protein>
    <submittedName>
        <fullName evidence="1">Uncharacterized protein</fullName>
    </submittedName>
</protein>
<reference evidence="1 2" key="1">
    <citation type="journal article" date="2012" name="Proc. Natl. Acad. Sci. U.S.A.">
        <title>Gain and loss of multiple functionally related, horizontally transferred genes in the reduced genomes of two microsporidian parasites.</title>
        <authorList>
            <person name="Pombert J.-F."/>
            <person name="Selman M."/>
            <person name="Burki F."/>
            <person name="Bardell F.T."/>
            <person name="Farinelli L."/>
            <person name="Solter L.F."/>
            <person name="Whitman D.W."/>
            <person name="Weiss L.M."/>
            <person name="Corradi N."/>
            <person name="Keeling P.J."/>
        </authorList>
    </citation>
    <scope>NUCLEOTIDE SEQUENCE [LARGE SCALE GENOMIC DNA]</scope>
    <source>
        <strain evidence="1 2">SJ-2008</strain>
    </source>
</reference>
<dbReference type="EMBL" id="CP003530">
    <property type="protein sequence ID" value="AFN84005.1"/>
    <property type="molecule type" value="Genomic_DNA"/>
</dbReference>
<sequence length="174" mass="20503">MTYVSEEEALWVSKLDLEEESISRACFSFDIMRCKMCSEIFHAKWHEDHPCFSKDIDKQLNQRIEPITFAEGRLKDFSGDIQSYEYLKEALRIRPVVNKIWRLPHALLAEERKLWWKWIYGSSGKEDYYSDVSKKQWDVTHYGQSIDPAIGDIATSKRPANKAGECRTIYKRSI</sequence>
<accession>I7AGT6</accession>
<dbReference type="VEuPathDB" id="MicrosporidiaDB:EROM_110220"/>
<dbReference type="OrthoDB" id="2194244at2759"/>
<gene>
    <name evidence="1" type="ordered locus">EROM_110220</name>
</gene>
<dbReference type="RefSeq" id="XP_009265502.1">
    <property type="nucleotide sequence ID" value="XM_009267227.1"/>
</dbReference>
<keyword evidence="2" id="KW-1185">Reference proteome</keyword>
<proteinExistence type="predicted"/>